<dbReference type="AlphaFoldDB" id="A0AAN1LAV2"/>
<reference evidence="1 2" key="1">
    <citation type="journal article" date="2017" name="Front. Microbiol.">
        <title>Phaeobacter piscinae sp. nov., a species of the Roseobacter group and potential aquaculture probiont.</title>
        <authorList>
            <person name="Sonnenschein E.C."/>
            <person name="Phippen C.B.W."/>
            <person name="Nielsen K.F."/>
            <person name="Mateiu R.V."/>
            <person name="Melchiorsen J."/>
            <person name="Gram L."/>
            <person name="Overmann J."/>
            <person name="Freese H.M."/>
        </authorList>
    </citation>
    <scope>NUCLEOTIDE SEQUENCE [LARGE SCALE GENOMIC DNA]</scope>
    <source>
        <strain evidence="1 2">P13</strain>
    </source>
</reference>
<sequence>MQHASPHIVGTGRLQRCALADTHPEHTVVPTARQLMRLFGLVLLSCAAATTVRADVTAPNGRTIDCYCTDKSGSRIELGEFICLQVDGRMFTAQCQMSLNVPMWREVQKGCLAAEADPAPDISVPTAPLPQI</sequence>
<dbReference type="EMBL" id="CP010767">
    <property type="protein sequence ID" value="ATG43799.1"/>
    <property type="molecule type" value="Genomic_DNA"/>
</dbReference>
<evidence type="ECO:0000313" key="1">
    <source>
        <dbReference type="EMBL" id="ATG43799.1"/>
    </source>
</evidence>
<accession>A0AAN1LAV2</accession>
<proteinExistence type="predicted"/>
<gene>
    <name evidence="1" type="ORF">PhaeoP13_01863</name>
</gene>
<dbReference type="Proteomes" id="UP000218606">
    <property type="component" value="Chromosome"/>
</dbReference>
<protein>
    <submittedName>
        <fullName evidence="1">Uncharacterized protein</fullName>
    </submittedName>
</protein>
<organism evidence="1 2">
    <name type="scientific">Phaeobacter piscinae</name>
    <dbReference type="NCBI Taxonomy" id="1580596"/>
    <lineage>
        <taxon>Bacteria</taxon>
        <taxon>Pseudomonadati</taxon>
        <taxon>Pseudomonadota</taxon>
        <taxon>Alphaproteobacteria</taxon>
        <taxon>Rhodobacterales</taxon>
        <taxon>Roseobacteraceae</taxon>
        <taxon>Phaeobacter</taxon>
    </lineage>
</organism>
<name>A0AAN1LAV2_9RHOB</name>
<evidence type="ECO:0000313" key="2">
    <source>
        <dbReference type="Proteomes" id="UP000218606"/>
    </source>
</evidence>